<proteinExistence type="predicted"/>
<dbReference type="Pfam" id="PF13416">
    <property type="entry name" value="SBP_bac_8"/>
    <property type="match status" value="1"/>
</dbReference>
<evidence type="ECO:0000313" key="7">
    <source>
        <dbReference type="EMBL" id="MBC5999476.1"/>
    </source>
</evidence>
<dbReference type="RefSeq" id="WP_249286908.1">
    <property type="nucleotide sequence ID" value="NZ_JACRWC010000069.1"/>
</dbReference>
<evidence type="ECO:0000256" key="4">
    <source>
        <dbReference type="ARBA" id="ARBA00022764"/>
    </source>
</evidence>
<name>A0A923NE66_9FIRM</name>
<dbReference type="PRINTS" id="PR00909">
    <property type="entry name" value="SPERMDNBNDNG"/>
</dbReference>
<feature type="binding site" evidence="5">
    <location>
        <position position="104"/>
    </location>
    <ligand>
        <name>spermidine</name>
        <dbReference type="ChEBI" id="CHEBI:57834"/>
    </ligand>
</feature>
<feature type="binding site" evidence="5">
    <location>
        <position position="56"/>
    </location>
    <ligand>
        <name>spermidine</name>
        <dbReference type="ChEBI" id="CHEBI:57834"/>
    </ligand>
</feature>
<dbReference type="GO" id="GO:0019808">
    <property type="term" value="F:polyamine binding"/>
    <property type="evidence" value="ECO:0007669"/>
    <property type="project" value="InterPro"/>
</dbReference>
<keyword evidence="3 6" id="KW-0732">Signal</keyword>
<dbReference type="InterPro" id="IPR006059">
    <property type="entry name" value="SBP"/>
</dbReference>
<protein>
    <submittedName>
        <fullName evidence="7">ABC transporter substrate-binding protein</fullName>
    </submittedName>
</protein>
<accession>A0A923NE66</accession>
<keyword evidence="4" id="KW-0574">Periplasm</keyword>
<dbReference type="CDD" id="cd13663">
    <property type="entry name" value="PBP2_PotD_PotF_like_2"/>
    <property type="match status" value="1"/>
</dbReference>
<organism evidence="7 8">
    <name type="scientific">Lentihominibacter faecis</name>
    <dbReference type="NCBI Taxonomy" id="2764712"/>
    <lineage>
        <taxon>Bacteria</taxon>
        <taxon>Bacillati</taxon>
        <taxon>Bacillota</taxon>
        <taxon>Clostridia</taxon>
        <taxon>Peptostreptococcales</taxon>
        <taxon>Anaerovoracaceae</taxon>
        <taxon>Lentihominibacter</taxon>
    </lineage>
</organism>
<evidence type="ECO:0000313" key="8">
    <source>
        <dbReference type="Proteomes" id="UP000644115"/>
    </source>
</evidence>
<dbReference type="PANTHER" id="PTHR30222:SF17">
    <property type="entry name" value="SPERMIDINE_PUTRESCINE-BINDING PERIPLASMIC PROTEIN"/>
    <property type="match status" value="1"/>
</dbReference>
<feature type="chain" id="PRO_5038919573" evidence="6">
    <location>
        <begin position="28"/>
        <end position="368"/>
    </location>
</feature>
<evidence type="ECO:0000256" key="6">
    <source>
        <dbReference type="SAM" id="SignalP"/>
    </source>
</evidence>
<evidence type="ECO:0000256" key="5">
    <source>
        <dbReference type="PIRSR" id="PIRSR019574-1"/>
    </source>
</evidence>
<evidence type="ECO:0000256" key="3">
    <source>
        <dbReference type="ARBA" id="ARBA00022729"/>
    </source>
</evidence>
<dbReference type="PROSITE" id="PS51257">
    <property type="entry name" value="PROKAR_LIPOPROTEIN"/>
    <property type="match status" value="1"/>
</dbReference>
<keyword evidence="2" id="KW-0813">Transport</keyword>
<dbReference type="AlphaFoldDB" id="A0A923NE66"/>
<dbReference type="PIRSF" id="PIRSF019574">
    <property type="entry name" value="Periplasmic_polyamine_BP"/>
    <property type="match status" value="1"/>
</dbReference>
<dbReference type="SUPFAM" id="SSF53850">
    <property type="entry name" value="Periplasmic binding protein-like II"/>
    <property type="match status" value="1"/>
</dbReference>
<dbReference type="Proteomes" id="UP000644115">
    <property type="component" value="Unassembled WGS sequence"/>
</dbReference>
<comment type="caution">
    <text evidence="7">The sequence shown here is derived from an EMBL/GenBank/DDBJ whole genome shotgun (WGS) entry which is preliminary data.</text>
</comment>
<feature type="signal peptide" evidence="6">
    <location>
        <begin position="1"/>
        <end position="27"/>
    </location>
</feature>
<evidence type="ECO:0000256" key="2">
    <source>
        <dbReference type="ARBA" id="ARBA00022448"/>
    </source>
</evidence>
<dbReference type="GO" id="GO:0015846">
    <property type="term" value="P:polyamine transport"/>
    <property type="evidence" value="ECO:0007669"/>
    <property type="project" value="InterPro"/>
</dbReference>
<dbReference type="Gene3D" id="3.40.190.10">
    <property type="entry name" value="Periplasmic binding protein-like II"/>
    <property type="match status" value="2"/>
</dbReference>
<reference evidence="7" key="1">
    <citation type="submission" date="2020-08" db="EMBL/GenBank/DDBJ databases">
        <authorList>
            <person name="Liu C."/>
            <person name="Sun Q."/>
        </authorList>
    </citation>
    <scope>NUCLEOTIDE SEQUENCE</scope>
    <source>
        <strain evidence="7">BX16</strain>
    </source>
</reference>
<evidence type="ECO:0000256" key="1">
    <source>
        <dbReference type="ARBA" id="ARBA00004418"/>
    </source>
</evidence>
<sequence length="368" mass="42258">MKKSVKKNLLTACLLLMLGLLTWTLMGCGNTGEEESSVDMSEAGGGNTITVLNYGEYIDTSVLRDFEKETGIKVLYEEATTPEEMYSKYTSSTIPYDLICSSDYMIERLIAEGEVVELDHSKMQYVNNIGDFYWKLSRTYDPENKYSIPYFWGTVGILYNKSMIHEEITSWDSLFNGEYAGEIIMQNSIRDAYMCALKYQGHSLNTTNRKELQQAQNLLLKQKPDVEAYFVDEVREEMVAGNAALAVCYSGEAYLAHEYENDLEYVLPKEGSNIWIDSWIMMKKGKNHEGAQKFLDYLCRGDVAVKNFEEIYYPTPNTAAYNSLDEEVREDPLIFPEQSVVEKCEVYKALDDKTMALYSQMWKELKTK</sequence>
<comment type="subcellular location">
    <subcellularLocation>
        <location evidence="1">Periplasm</location>
    </subcellularLocation>
</comment>
<dbReference type="PANTHER" id="PTHR30222">
    <property type="entry name" value="SPERMIDINE/PUTRESCINE-BINDING PERIPLASMIC PROTEIN"/>
    <property type="match status" value="1"/>
</dbReference>
<dbReference type="GO" id="GO:0042597">
    <property type="term" value="C:periplasmic space"/>
    <property type="evidence" value="ECO:0007669"/>
    <property type="project" value="UniProtKB-SubCell"/>
</dbReference>
<keyword evidence="8" id="KW-1185">Reference proteome</keyword>
<dbReference type="InterPro" id="IPR001188">
    <property type="entry name" value="Sperm_putr-bd"/>
</dbReference>
<dbReference type="EMBL" id="JACRWC010000069">
    <property type="protein sequence ID" value="MBC5999476.1"/>
    <property type="molecule type" value="Genomic_DNA"/>
</dbReference>
<gene>
    <name evidence="7" type="ORF">H8876_05630</name>
</gene>